<dbReference type="GO" id="GO:0005975">
    <property type="term" value="P:carbohydrate metabolic process"/>
    <property type="evidence" value="ECO:0007669"/>
    <property type="project" value="InterPro"/>
</dbReference>
<dbReference type="HOGENOM" id="CLU_2131664_0_0_9"/>
<name>D4L2S1_9FIRM</name>
<dbReference type="PATRIC" id="fig|718255.3.peg.1027"/>
<reference evidence="1 2" key="1">
    <citation type="submission" date="2010-03" db="EMBL/GenBank/DDBJ databases">
        <title>The genome sequence of Roseburia intestinalis XB6B4.</title>
        <authorList>
            <consortium name="metaHIT consortium -- http://www.metahit.eu/"/>
            <person name="Pajon A."/>
            <person name="Turner K."/>
            <person name="Parkhill J."/>
            <person name="Bernalier A."/>
        </authorList>
    </citation>
    <scope>NUCLEOTIDE SEQUENCE [LARGE SCALE GENOMIC DNA]</scope>
    <source>
        <strain evidence="1 2">XB6B4</strain>
    </source>
</reference>
<dbReference type="Proteomes" id="UP000008953">
    <property type="component" value="Chromosome"/>
</dbReference>
<dbReference type="GO" id="GO:0030246">
    <property type="term" value="F:carbohydrate binding"/>
    <property type="evidence" value="ECO:0007669"/>
    <property type="project" value="InterPro"/>
</dbReference>
<accession>D4L2S1</accession>
<dbReference type="SUPFAM" id="SSF74650">
    <property type="entry name" value="Galactose mutarotase-like"/>
    <property type="match status" value="1"/>
</dbReference>
<organism evidence="1 2">
    <name type="scientific">Roseburia intestinalis XB6B4</name>
    <dbReference type="NCBI Taxonomy" id="718255"/>
    <lineage>
        <taxon>Bacteria</taxon>
        <taxon>Bacillati</taxon>
        <taxon>Bacillota</taxon>
        <taxon>Clostridia</taxon>
        <taxon>Lachnospirales</taxon>
        <taxon>Lachnospiraceae</taxon>
        <taxon>Roseburia</taxon>
    </lineage>
</organism>
<evidence type="ECO:0000313" key="1">
    <source>
        <dbReference type="EMBL" id="CBL13911.1"/>
    </source>
</evidence>
<dbReference type="GO" id="GO:0003824">
    <property type="term" value="F:catalytic activity"/>
    <property type="evidence" value="ECO:0007669"/>
    <property type="project" value="InterPro"/>
</dbReference>
<dbReference type="InterPro" id="IPR011013">
    <property type="entry name" value="Gal_mutarotase_sf_dom"/>
</dbReference>
<protein>
    <submittedName>
        <fullName evidence="1">Uncharacterized protein</fullName>
    </submittedName>
</protein>
<proteinExistence type="predicted"/>
<dbReference type="KEGG" id="rix:RO1_36610"/>
<dbReference type="EMBL" id="FP929050">
    <property type="protein sequence ID" value="CBL13911.1"/>
    <property type="molecule type" value="Genomic_DNA"/>
</dbReference>
<reference evidence="1 2" key="2">
    <citation type="submission" date="2010-03" db="EMBL/GenBank/DDBJ databases">
        <authorList>
            <person name="Pajon A."/>
        </authorList>
    </citation>
    <scope>NUCLEOTIDE SEQUENCE [LARGE SCALE GENOMIC DNA]</scope>
    <source>
        <strain evidence="1 2">XB6B4</strain>
    </source>
</reference>
<gene>
    <name evidence="1" type="ORF">RO1_36610</name>
</gene>
<sequence length="113" mass="12871">MEKHMLGKKLSYQTNGSTVEFEFEHGTAYVTAVTDTIMNVFVPYQSKDHRSKAIEGDKRLPVTVDVSEEGGAVQIKTDKLTAKVYDDFLIDFYKKDGTLLCADFRGERKKKRN</sequence>
<evidence type="ECO:0000313" key="2">
    <source>
        <dbReference type="Proteomes" id="UP000008953"/>
    </source>
</evidence>
<dbReference type="AlphaFoldDB" id="D4L2S1"/>
<dbReference type="Gene3D" id="2.60.40.1760">
    <property type="entry name" value="glycosyl hydrolase (family 31)"/>
    <property type="match status" value="1"/>
</dbReference>